<accession>A0A9X3BFU9</accession>
<comment type="caution">
    <text evidence="1">The sequence shown here is derived from an EMBL/GenBank/DDBJ whole genome shotgun (WGS) entry which is preliminary data.</text>
</comment>
<dbReference type="AlphaFoldDB" id="A0A9X3BFU9"/>
<organism evidence="1 2">
    <name type="scientific">Pseudomonas koreensis</name>
    <dbReference type="NCBI Taxonomy" id="198620"/>
    <lineage>
        <taxon>Bacteria</taxon>
        <taxon>Pseudomonadati</taxon>
        <taxon>Pseudomonadota</taxon>
        <taxon>Gammaproteobacteria</taxon>
        <taxon>Pseudomonadales</taxon>
        <taxon>Pseudomonadaceae</taxon>
        <taxon>Pseudomonas</taxon>
    </lineage>
</organism>
<dbReference type="RefSeq" id="WP_301623612.1">
    <property type="nucleotide sequence ID" value="NZ_JAOSKY010000027.1"/>
</dbReference>
<evidence type="ECO:0000313" key="2">
    <source>
        <dbReference type="Proteomes" id="UP001139955"/>
    </source>
</evidence>
<dbReference type="InterPro" id="IPR025560">
    <property type="entry name" value="Imm22"/>
</dbReference>
<dbReference type="EMBL" id="JAOSKY010000027">
    <property type="protein sequence ID" value="MCU7251613.1"/>
    <property type="molecule type" value="Genomic_DNA"/>
</dbReference>
<evidence type="ECO:0000313" key="1">
    <source>
        <dbReference type="EMBL" id="MCU7251613.1"/>
    </source>
</evidence>
<gene>
    <name evidence="1" type="ORF">OC940_27720</name>
</gene>
<reference evidence="1" key="1">
    <citation type="submission" date="2022-09" db="EMBL/GenBank/DDBJ databases">
        <authorList>
            <person name="Cesa-Luna C."/>
            <person name="Girard L."/>
            <person name="Lood C."/>
            <person name="Hofte M."/>
            <person name="De Mot R."/>
        </authorList>
    </citation>
    <scope>NUCLEOTIDE SEQUENCE</scope>
    <source>
        <strain evidence="1">B1M3-32</strain>
    </source>
</reference>
<dbReference type="Pfam" id="PF14112">
    <property type="entry name" value="DUF4284"/>
    <property type="match status" value="1"/>
</dbReference>
<dbReference type="Proteomes" id="UP001139955">
    <property type="component" value="Unassembled WGS sequence"/>
</dbReference>
<name>A0A9X3BFU9_9PSED</name>
<keyword evidence="2" id="KW-1185">Reference proteome</keyword>
<protein>
    <submittedName>
        <fullName evidence="1">Immunity 22 family protein</fullName>
    </submittedName>
</protein>
<proteinExistence type="predicted"/>
<sequence length="146" mass="16512">MSNKKLSIWTADSNWQPSTLREIMTPAYSDDGDSLGSEFTNAFSLGFIDDDLVEADSIEPTNYLEKAIEDFSYDFDISSDIKRKNTPPLSEKINTVIVVYDFAYGGTTTASIVRGVEVTYRGQFEYQDQKTFTTGIMQENRVPMKK</sequence>
<reference evidence="1" key="2">
    <citation type="journal article" date="2023" name="mSystems">
        <title>Charting the Lipopeptidome of Nonpathogenic Pseudomonas.</title>
        <authorList>
            <person name="Cesa-Luna C."/>
            <person name="Geudens N."/>
            <person name="Girard L."/>
            <person name="De Roo V."/>
            <person name="Maklad H.R."/>
            <person name="Martins J.C."/>
            <person name="Hofte M."/>
            <person name="De Mot R."/>
        </authorList>
    </citation>
    <scope>NUCLEOTIDE SEQUENCE</scope>
    <source>
        <strain evidence="1">B1M3-32</strain>
    </source>
</reference>